<evidence type="ECO:0000313" key="1">
    <source>
        <dbReference type="EMBL" id="GKX68236.1"/>
    </source>
</evidence>
<comment type="caution">
    <text evidence="1">The sequence shown here is derived from an EMBL/GenBank/DDBJ whole genome shotgun (WGS) entry which is preliminary data.</text>
</comment>
<dbReference type="Proteomes" id="UP001058074">
    <property type="component" value="Unassembled WGS sequence"/>
</dbReference>
<sequence length="216" mass="24472">MAYEYILFDLDGTLTDSGVGIINSVEYALQKCGIEVKDKNELYKFVGPPLTDSFEMYYDFSKEEANTAIKYYREYFREKGMFENLVYDGIEKLLKELKVNNKKLIVATSKAEVFAKQILEHFNIAEYFSYIAGSNLDGTRVKKAEVIKYALESCNIEDLSKTIMVGDREHDIIGAKEVGLKCIGVLYGYGDRSEFEKAGADFIVETVSDVEQVLLG</sequence>
<accession>A0ACB5RGL1</accession>
<name>A0ACB5RGL1_9CLOT</name>
<proteinExistence type="predicted"/>
<protein>
    <submittedName>
        <fullName evidence="1">Phosphoglycolate phosphatase</fullName>
    </submittedName>
</protein>
<evidence type="ECO:0000313" key="2">
    <source>
        <dbReference type="Proteomes" id="UP001058074"/>
    </source>
</evidence>
<keyword evidence="2" id="KW-1185">Reference proteome</keyword>
<reference evidence="1" key="1">
    <citation type="journal article" date="2025" name="Int. J. Syst. Evol. Microbiol.">
        <title>Inconstantimicrobium mannanitabidum sp. nov., a novel member of the family Clostridiaceae isolated from anoxic soil under the treatment of reductive soil disinfestation.</title>
        <authorList>
            <person name="Ueki A."/>
            <person name="Tonouchi A."/>
            <person name="Honma S."/>
            <person name="Kaku N."/>
            <person name="Ueki K."/>
        </authorList>
    </citation>
    <scope>NUCLEOTIDE SEQUENCE</scope>
    <source>
        <strain evidence="1">TW13</strain>
    </source>
</reference>
<dbReference type="EMBL" id="BROD01000001">
    <property type="protein sequence ID" value="GKX68236.1"/>
    <property type="molecule type" value="Genomic_DNA"/>
</dbReference>
<gene>
    <name evidence="1" type="ORF">rsdtw13_34940</name>
</gene>
<organism evidence="1 2">
    <name type="scientific">Inconstantimicrobium mannanitabidum</name>
    <dbReference type="NCBI Taxonomy" id="1604901"/>
    <lineage>
        <taxon>Bacteria</taxon>
        <taxon>Bacillati</taxon>
        <taxon>Bacillota</taxon>
        <taxon>Clostridia</taxon>
        <taxon>Eubacteriales</taxon>
        <taxon>Clostridiaceae</taxon>
        <taxon>Inconstantimicrobium</taxon>
    </lineage>
</organism>